<dbReference type="InterPro" id="IPR023352">
    <property type="entry name" value="MAPEG-like_dom_sf"/>
</dbReference>
<comment type="subcellular location">
    <subcellularLocation>
        <location evidence="1">Membrane</location>
        <topology evidence="1">Multi-pass membrane protein</topology>
    </subcellularLocation>
</comment>
<dbReference type="Pfam" id="PF01124">
    <property type="entry name" value="MAPEG"/>
    <property type="match status" value="1"/>
</dbReference>
<keyword evidence="3 5" id="KW-1133">Transmembrane helix</keyword>
<dbReference type="RefSeq" id="WP_313873514.1">
    <property type="nucleotide sequence ID" value="NZ_JAVBIK010000001.1"/>
</dbReference>
<evidence type="ECO:0000256" key="1">
    <source>
        <dbReference type="ARBA" id="ARBA00004141"/>
    </source>
</evidence>
<gene>
    <name evidence="6" type="ORF">RAE19_02935</name>
</gene>
<accession>A0ABU3KJE6</accession>
<reference evidence="6 7" key="1">
    <citation type="submission" date="2023-08" db="EMBL/GenBank/DDBJ databases">
        <title>Rhodoferax potami sp. nov. and Rhodoferax mekongensis sp. nov., isolated from the Mekong River in Thailand.</title>
        <authorList>
            <person name="Kitikhun S."/>
            <person name="Charoenyingcharoen P."/>
            <person name="Siriarchawattana P."/>
            <person name="Likhitrattanapisal S."/>
            <person name="Nilsakha T."/>
            <person name="Chanpet A."/>
            <person name="Rattanawaree P."/>
            <person name="Ingsriswang S."/>
        </authorList>
    </citation>
    <scope>NUCLEOTIDE SEQUENCE [LARGE SCALE GENOMIC DNA]</scope>
    <source>
        <strain evidence="6 7">TBRC 17660</strain>
    </source>
</reference>
<evidence type="ECO:0000256" key="5">
    <source>
        <dbReference type="SAM" id="Phobius"/>
    </source>
</evidence>
<dbReference type="InterPro" id="IPR050997">
    <property type="entry name" value="MAPEG"/>
</dbReference>
<evidence type="ECO:0000256" key="2">
    <source>
        <dbReference type="ARBA" id="ARBA00022692"/>
    </source>
</evidence>
<sequence length="126" mass="13960">MVWLHVVTVLVVAQYMGFGMLVGWARGRYEVHAPAVTGHPMFERLYRVHMNSLEQMVTLLPAMYLSAQFWSPLWSAAAGVAYIVGRFVYLKAYANDPKSRTLGFVMGFFPIIGLLAATLVGAMMAG</sequence>
<dbReference type="Proteomes" id="UP001321700">
    <property type="component" value="Unassembled WGS sequence"/>
</dbReference>
<keyword evidence="2 5" id="KW-0812">Transmembrane</keyword>
<feature type="transmembrane region" description="Helical" evidence="5">
    <location>
        <begin position="102"/>
        <end position="125"/>
    </location>
</feature>
<evidence type="ECO:0000256" key="3">
    <source>
        <dbReference type="ARBA" id="ARBA00022989"/>
    </source>
</evidence>
<organism evidence="6 7">
    <name type="scientific">Rhodoferax potami</name>
    <dbReference type="NCBI Taxonomy" id="3068338"/>
    <lineage>
        <taxon>Bacteria</taxon>
        <taxon>Pseudomonadati</taxon>
        <taxon>Pseudomonadota</taxon>
        <taxon>Betaproteobacteria</taxon>
        <taxon>Burkholderiales</taxon>
        <taxon>Comamonadaceae</taxon>
        <taxon>Rhodoferax</taxon>
    </lineage>
</organism>
<name>A0ABU3KJE6_9BURK</name>
<dbReference type="PANTHER" id="PTHR10250:SF15">
    <property type="entry name" value="MICROSOMAL GLUTATHIONE S-TRANSFERASE-RELATED"/>
    <property type="match status" value="1"/>
</dbReference>
<keyword evidence="4 5" id="KW-0472">Membrane</keyword>
<dbReference type="InterPro" id="IPR001129">
    <property type="entry name" value="Membr-assoc_MAPEG"/>
</dbReference>
<dbReference type="Gene3D" id="1.20.120.550">
    <property type="entry name" value="Membrane associated eicosanoid/glutathione metabolism-like domain"/>
    <property type="match status" value="1"/>
</dbReference>
<dbReference type="PANTHER" id="PTHR10250">
    <property type="entry name" value="MICROSOMAL GLUTATHIONE S-TRANSFERASE"/>
    <property type="match status" value="1"/>
</dbReference>
<proteinExistence type="predicted"/>
<feature type="transmembrane region" description="Helical" evidence="5">
    <location>
        <begin position="6"/>
        <end position="27"/>
    </location>
</feature>
<feature type="transmembrane region" description="Helical" evidence="5">
    <location>
        <begin position="73"/>
        <end position="90"/>
    </location>
</feature>
<keyword evidence="7" id="KW-1185">Reference proteome</keyword>
<protein>
    <submittedName>
        <fullName evidence="6">MAPEG family protein</fullName>
    </submittedName>
</protein>
<comment type="caution">
    <text evidence="6">The sequence shown here is derived from an EMBL/GenBank/DDBJ whole genome shotgun (WGS) entry which is preliminary data.</text>
</comment>
<evidence type="ECO:0000313" key="6">
    <source>
        <dbReference type="EMBL" id="MDT7517703.1"/>
    </source>
</evidence>
<evidence type="ECO:0000256" key="4">
    <source>
        <dbReference type="ARBA" id="ARBA00023136"/>
    </source>
</evidence>
<dbReference type="EMBL" id="JAVBIK010000001">
    <property type="protein sequence ID" value="MDT7517703.1"/>
    <property type="molecule type" value="Genomic_DNA"/>
</dbReference>
<evidence type="ECO:0000313" key="7">
    <source>
        <dbReference type="Proteomes" id="UP001321700"/>
    </source>
</evidence>
<dbReference type="SUPFAM" id="SSF161084">
    <property type="entry name" value="MAPEG domain-like"/>
    <property type="match status" value="1"/>
</dbReference>